<evidence type="ECO:0000313" key="1">
    <source>
        <dbReference type="EMBL" id="CVK34011.1"/>
    </source>
</evidence>
<dbReference type="EMBL" id="LT158599">
    <property type="protein sequence ID" value="CVK34011.1"/>
    <property type="molecule type" value="Genomic_DNA"/>
</dbReference>
<reference evidence="1 2" key="1">
    <citation type="submission" date="2016-01" db="EMBL/GenBank/DDBJ databases">
        <authorList>
            <person name="Manzoor S."/>
        </authorList>
    </citation>
    <scope>NUCLEOTIDE SEQUENCE [LARGE SCALE GENOMIC DNA]</scope>
    <source>
        <strain evidence="1">Methanoculleus sp MAB1</strain>
    </source>
</reference>
<gene>
    <name evidence="1" type="ORF">MMAB1_2798</name>
</gene>
<evidence type="ECO:0008006" key="3">
    <source>
        <dbReference type="Google" id="ProtNLM"/>
    </source>
</evidence>
<proteinExistence type="predicted"/>
<sequence length="74" mass="7918">MAGYTIRVKASVERDIAALPRDIIPRILQSIGALSETPVPFGVRKLSGGKSVSTGSAWGTIGSFTPWTMQSREL</sequence>
<dbReference type="AlphaFoldDB" id="A0A0X3BPN5"/>
<dbReference type="KEGG" id="mema:MMAB1_2798"/>
<name>A0A0X3BPN5_9EURY</name>
<evidence type="ECO:0000313" key="2">
    <source>
        <dbReference type="Proteomes" id="UP000069850"/>
    </source>
</evidence>
<dbReference type="Proteomes" id="UP000069850">
    <property type="component" value="Chromosome 1"/>
</dbReference>
<accession>A0A0X3BPN5</accession>
<organism evidence="1 2">
    <name type="scientific">Methanoculleus bourgensis</name>
    <dbReference type="NCBI Taxonomy" id="83986"/>
    <lineage>
        <taxon>Archaea</taxon>
        <taxon>Methanobacteriati</taxon>
        <taxon>Methanobacteriota</taxon>
        <taxon>Stenosarchaea group</taxon>
        <taxon>Methanomicrobia</taxon>
        <taxon>Methanomicrobiales</taxon>
        <taxon>Methanomicrobiaceae</taxon>
        <taxon>Methanoculleus</taxon>
    </lineage>
</organism>
<protein>
    <recommendedName>
        <fullName evidence="3">Type II toxin-antitoxin system RelE/ParE family toxin</fullName>
    </recommendedName>
</protein>